<dbReference type="AlphaFoldDB" id="A0AAE6RDL6"/>
<proteinExistence type="predicted"/>
<gene>
    <name evidence="2" type="ORF">TCK1_3403</name>
</gene>
<evidence type="ECO:0000256" key="1">
    <source>
        <dbReference type="SAM" id="SignalP"/>
    </source>
</evidence>
<dbReference type="Gene3D" id="2.120.10.30">
    <property type="entry name" value="TolB, C-terminal domain"/>
    <property type="match status" value="1"/>
</dbReference>
<evidence type="ECO:0008006" key="4">
    <source>
        <dbReference type="Google" id="ProtNLM"/>
    </source>
</evidence>
<dbReference type="PANTHER" id="PTHR11799:SF12">
    <property type="entry name" value="PARAOXONASE-RELATED"/>
    <property type="match status" value="1"/>
</dbReference>
<dbReference type="EMBL" id="CP040324">
    <property type="protein sequence ID" value="QHB28749.1"/>
    <property type="molecule type" value="Genomic_DNA"/>
</dbReference>
<feature type="signal peptide" evidence="1">
    <location>
        <begin position="1"/>
        <end position="50"/>
    </location>
</feature>
<feature type="chain" id="PRO_5041945317" description="SMP-30/Gluconolactonase/LRE-like region domain-containing protein" evidence="1">
    <location>
        <begin position="51"/>
        <end position="388"/>
    </location>
</feature>
<keyword evidence="1" id="KW-0732">Signal</keyword>
<accession>A0AAE6RDL6</accession>
<organism evidence="2 3">
    <name type="scientific">Pseudomonas monteilii</name>
    <dbReference type="NCBI Taxonomy" id="76759"/>
    <lineage>
        <taxon>Bacteria</taxon>
        <taxon>Pseudomonadati</taxon>
        <taxon>Pseudomonadota</taxon>
        <taxon>Gammaproteobacteria</taxon>
        <taxon>Pseudomonadales</taxon>
        <taxon>Pseudomonadaceae</taxon>
        <taxon>Pseudomonas</taxon>
    </lineage>
</organism>
<sequence length="388" mass="41650">MKANNDACAGRSERKVSSRGLAGTARLSLNSMLLPGLLCVGLAAPTVAQADPGCATNSDPQVICGVGAPEDLELLPDKKYVLMSSTPGLAHAHRQGLRLMHVDSKVISDLPIKLAAKKGWGDQNCPAPTQAIGSHGIHLLKKADGNLQLLVVNHAGREAIEFLQLFKTEQGWRAVWRGCVENKFGSVMNDVVSTADGGFVATASLEIAAFKADPQFDTLLDGRNTGYLVQWRDGGVLTKIPGSDAPFPNGIQLSPDGRVAWFALWTANAIRLFDLKQQRTIKDIPLGFMPDNLSLSEHGSVLVTGILLAETFRECYLNKTDACQSAFSVAEISQNSNTINVLHEAPEGWISGASVAIQVERGIYVGSFTGDRMLYLASVFPEVNVIDR</sequence>
<dbReference type="InterPro" id="IPR011042">
    <property type="entry name" value="6-blade_b-propeller_TolB-like"/>
</dbReference>
<dbReference type="PANTHER" id="PTHR11799">
    <property type="entry name" value="PARAOXONASE"/>
    <property type="match status" value="1"/>
</dbReference>
<reference evidence="2 3" key="1">
    <citation type="submission" date="2019-05" db="EMBL/GenBank/DDBJ databases">
        <title>Complete genome sequence of Pseudomonas Pseudomonas resinovorans.</title>
        <authorList>
            <person name="Chen H.-P."/>
        </authorList>
    </citation>
    <scope>NUCLEOTIDE SEQUENCE [LARGE SCALE GENOMIC DNA]</scope>
    <source>
        <strain evidence="2 3">TCU-CK1</strain>
    </source>
</reference>
<dbReference type="InterPro" id="IPR051288">
    <property type="entry name" value="Serum_paraoxonase/arylesterase"/>
</dbReference>
<evidence type="ECO:0000313" key="3">
    <source>
        <dbReference type="Proteomes" id="UP000464593"/>
    </source>
</evidence>
<dbReference type="Proteomes" id="UP000464593">
    <property type="component" value="Chromosome"/>
</dbReference>
<dbReference type="SUPFAM" id="SSF63829">
    <property type="entry name" value="Calcium-dependent phosphotriesterase"/>
    <property type="match status" value="1"/>
</dbReference>
<evidence type="ECO:0000313" key="2">
    <source>
        <dbReference type="EMBL" id="QHB28749.1"/>
    </source>
</evidence>
<name>A0AAE6RDL6_9PSED</name>
<protein>
    <recommendedName>
        <fullName evidence="4">SMP-30/Gluconolactonase/LRE-like region domain-containing protein</fullName>
    </recommendedName>
</protein>
<dbReference type="RefSeq" id="WP_159266370.1">
    <property type="nucleotide sequence ID" value="NZ_CP040324.1"/>
</dbReference>